<organism evidence="1 2">
    <name type="scientific">Ascodesmis nigricans</name>
    <dbReference type="NCBI Taxonomy" id="341454"/>
    <lineage>
        <taxon>Eukaryota</taxon>
        <taxon>Fungi</taxon>
        <taxon>Dikarya</taxon>
        <taxon>Ascomycota</taxon>
        <taxon>Pezizomycotina</taxon>
        <taxon>Pezizomycetes</taxon>
        <taxon>Pezizales</taxon>
        <taxon>Ascodesmidaceae</taxon>
        <taxon>Ascodesmis</taxon>
    </lineage>
</organism>
<accession>A0A4S2N0U2</accession>
<evidence type="ECO:0000313" key="2">
    <source>
        <dbReference type="Proteomes" id="UP000298138"/>
    </source>
</evidence>
<dbReference type="EMBL" id="ML220114">
    <property type="protein sequence ID" value="TGZ82732.1"/>
    <property type="molecule type" value="Genomic_DNA"/>
</dbReference>
<name>A0A4S2N0U2_9PEZI</name>
<protein>
    <submittedName>
        <fullName evidence="1">Uncharacterized protein</fullName>
    </submittedName>
</protein>
<keyword evidence="2" id="KW-1185">Reference proteome</keyword>
<evidence type="ECO:0000313" key="1">
    <source>
        <dbReference type="EMBL" id="TGZ82732.1"/>
    </source>
</evidence>
<dbReference type="AlphaFoldDB" id="A0A4S2N0U2"/>
<gene>
    <name evidence="1" type="ORF">EX30DRAFT_139523</name>
</gene>
<reference evidence="1 2" key="1">
    <citation type="submission" date="2019-04" db="EMBL/GenBank/DDBJ databases">
        <title>Comparative genomics and transcriptomics to analyze fruiting body development in filamentous ascomycetes.</title>
        <authorList>
            <consortium name="DOE Joint Genome Institute"/>
            <person name="Lutkenhaus R."/>
            <person name="Traeger S."/>
            <person name="Breuer J."/>
            <person name="Kuo A."/>
            <person name="Lipzen A."/>
            <person name="Pangilinan J."/>
            <person name="Dilworth D."/>
            <person name="Sandor L."/>
            <person name="Poggeler S."/>
            <person name="Barry K."/>
            <person name="Grigoriev I.V."/>
            <person name="Nowrousian M."/>
        </authorList>
    </citation>
    <scope>NUCLEOTIDE SEQUENCE [LARGE SCALE GENOMIC DNA]</scope>
    <source>
        <strain evidence="1 2">CBS 389.68</strain>
    </source>
</reference>
<proteinExistence type="predicted"/>
<sequence length="221" mass="24654">MLHLTSFPNSPLNHIRNLPRKTTLTHSPKVKLNKPASLSNGKLITSSSHISGIFITAHFIFASQVVLTSSPTTLFLNLIMACFLRPVPSAHPNHTIIHGLLCCGCGRFTPSTPTNLLSRHADCPCSLNIHCSECIPGVRCLYWRCWACSTDMRGKKAQCTHCGYPARKIGNVWYWGKIRGWVECSEYGAIVLEPRVVEGWEERHGIREKRMERSSGGREGS</sequence>
<dbReference type="InParanoid" id="A0A4S2N0U2"/>
<dbReference type="Proteomes" id="UP000298138">
    <property type="component" value="Unassembled WGS sequence"/>
</dbReference>